<sequence length="77" mass="8847">MTSSQPAETVLIPVLPLLAPLMVLYSLVRSARRVAWRIFLRDESFLGAPDSAVARVHRLRNWRRSRCPWQFSRLSAA</sequence>
<name>A0A919E6V5_9ACTN</name>
<reference evidence="2" key="1">
    <citation type="journal article" date="2014" name="Int. J. Syst. Evol. Microbiol.">
        <title>Complete genome sequence of Corynebacterium casei LMG S-19264T (=DSM 44701T), isolated from a smear-ripened cheese.</title>
        <authorList>
            <consortium name="US DOE Joint Genome Institute (JGI-PGF)"/>
            <person name="Walter F."/>
            <person name="Albersmeier A."/>
            <person name="Kalinowski J."/>
            <person name="Ruckert C."/>
        </authorList>
    </citation>
    <scope>NUCLEOTIDE SEQUENCE</scope>
    <source>
        <strain evidence="2">JCM 3302</strain>
    </source>
</reference>
<comment type="caution">
    <text evidence="2">The sequence shown here is derived from an EMBL/GenBank/DDBJ whole genome shotgun (WGS) entry which is preliminary data.</text>
</comment>
<keyword evidence="1" id="KW-1133">Transmembrane helix</keyword>
<keyword evidence="1" id="KW-0812">Transmembrane</keyword>
<reference evidence="2" key="2">
    <citation type="submission" date="2020-09" db="EMBL/GenBank/DDBJ databases">
        <authorList>
            <person name="Sun Q."/>
            <person name="Ohkuma M."/>
        </authorList>
    </citation>
    <scope>NUCLEOTIDE SEQUENCE</scope>
    <source>
        <strain evidence="2">JCM 3302</strain>
    </source>
</reference>
<feature type="transmembrane region" description="Helical" evidence="1">
    <location>
        <begin position="6"/>
        <end position="28"/>
    </location>
</feature>
<accession>A0A919E6V5</accession>
<dbReference type="EMBL" id="BNBC01000087">
    <property type="protein sequence ID" value="GHF19087.1"/>
    <property type="molecule type" value="Genomic_DNA"/>
</dbReference>
<keyword evidence="3" id="KW-1185">Reference proteome</keyword>
<evidence type="ECO:0000256" key="1">
    <source>
        <dbReference type="SAM" id="Phobius"/>
    </source>
</evidence>
<dbReference type="AlphaFoldDB" id="A0A919E6V5"/>
<organism evidence="2 3">
    <name type="scientific">Streptomyces spiralis</name>
    <dbReference type="NCBI Taxonomy" id="66376"/>
    <lineage>
        <taxon>Bacteria</taxon>
        <taxon>Bacillati</taxon>
        <taxon>Actinomycetota</taxon>
        <taxon>Actinomycetes</taxon>
        <taxon>Kitasatosporales</taxon>
        <taxon>Streptomycetaceae</taxon>
        <taxon>Streptomyces</taxon>
    </lineage>
</organism>
<dbReference type="Proteomes" id="UP000641386">
    <property type="component" value="Unassembled WGS sequence"/>
</dbReference>
<proteinExistence type="predicted"/>
<evidence type="ECO:0000313" key="2">
    <source>
        <dbReference type="EMBL" id="GHF19087.1"/>
    </source>
</evidence>
<gene>
    <name evidence="2" type="ORF">GCM10014715_87390</name>
</gene>
<protein>
    <submittedName>
        <fullName evidence="2">Uncharacterized protein</fullName>
    </submittedName>
</protein>
<evidence type="ECO:0000313" key="3">
    <source>
        <dbReference type="Proteomes" id="UP000641386"/>
    </source>
</evidence>
<keyword evidence="1" id="KW-0472">Membrane</keyword>